<dbReference type="InterPro" id="IPR007741">
    <property type="entry name" value="Ribosomal_mL43/mS25/NADH_DH"/>
</dbReference>
<dbReference type="SMART" id="SM00916">
    <property type="entry name" value="L51_S25_CI-B8"/>
    <property type="match status" value="1"/>
</dbReference>
<accession>A0A6A6P2Y1</accession>
<evidence type="ECO:0000313" key="12">
    <source>
        <dbReference type="Proteomes" id="UP000799766"/>
    </source>
</evidence>
<dbReference type="InterPro" id="IPR016464">
    <property type="entry name" value="NADH_Ub_cplx-1_asu_su-2"/>
</dbReference>
<evidence type="ECO:0000256" key="7">
    <source>
        <dbReference type="ARBA" id="ARBA00022982"/>
    </source>
</evidence>
<keyword evidence="8" id="KW-0496">Mitochondrion</keyword>
<comment type="subcellular location">
    <subcellularLocation>
        <location evidence="2">Mitochondrion inner membrane</location>
        <topology evidence="2">Peripheral membrane protein</topology>
        <orientation evidence="2">Matrix side</orientation>
    </subcellularLocation>
</comment>
<evidence type="ECO:0000256" key="8">
    <source>
        <dbReference type="ARBA" id="ARBA00023128"/>
    </source>
</evidence>
<dbReference type="OrthoDB" id="10250268at2759"/>
<feature type="domain" description="Ribosomal protein/NADH dehydrogenase" evidence="10">
    <location>
        <begin position="20"/>
        <end position="93"/>
    </location>
</feature>
<keyword evidence="4" id="KW-0813">Transport</keyword>
<name>A0A6A6P2Y1_9PEZI</name>
<dbReference type="PIRSF" id="PIRSF005822">
    <property type="entry name" value="NDUA2"/>
    <property type="match status" value="1"/>
</dbReference>
<keyword evidence="9" id="KW-0472">Membrane</keyword>
<sequence length="94" mass="10729">MASKYAFAAGLKEIRFHLCQTGETSSALRSFLMRTYPTMKKHNPYIPIMIREAQGVEPKVFARFEFGKEKSLPLTDMDDKTIETRVTELVKSPA</sequence>
<evidence type="ECO:0000256" key="1">
    <source>
        <dbReference type="ARBA" id="ARBA00003195"/>
    </source>
</evidence>
<dbReference type="Gene3D" id="3.40.30.10">
    <property type="entry name" value="Glutaredoxin"/>
    <property type="match status" value="1"/>
</dbReference>
<keyword evidence="5" id="KW-0679">Respiratory chain</keyword>
<dbReference type="EMBL" id="MU001678">
    <property type="protein sequence ID" value="KAF2458239.1"/>
    <property type="molecule type" value="Genomic_DNA"/>
</dbReference>
<evidence type="ECO:0000313" key="11">
    <source>
        <dbReference type="EMBL" id="KAF2458239.1"/>
    </source>
</evidence>
<dbReference type="SUPFAM" id="SSF52833">
    <property type="entry name" value="Thioredoxin-like"/>
    <property type="match status" value="1"/>
</dbReference>
<keyword evidence="12" id="KW-1185">Reference proteome</keyword>
<dbReference type="AlphaFoldDB" id="A0A6A6P2Y1"/>
<dbReference type="PANTHER" id="PTHR12878:SF0">
    <property type="entry name" value="NADH DEHYDROGENASE [UBIQUINONE] 1 ALPHA SUBCOMPLEX SUBUNIT 2"/>
    <property type="match status" value="1"/>
</dbReference>
<keyword evidence="7" id="KW-0249">Electron transport</keyword>
<dbReference type="Pfam" id="PF05047">
    <property type="entry name" value="L51_S25_CI-B8"/>
    <property type="match status" value="1"/>
</dbReference>
<dbReference type="GO" id="GO:0005743">
    <property type="term" value="C:mitochondrial inner membrane"/>
    <property type="evidence" value="ECO:0007669"/>
    <property type="project" value="UniProtKB-SubCell"/>
</dbReference>
<organism evidence="11 12">
    <name type="scientific">Lineolata rhizophorae</name>
    <dbReference type="NCBI Taxonomy" id="578093"/>
    <lineage>
        <taxon>Eukaryota</taxon>
        <taxon>Fungi</taxon>
        <taxon>Dikarya</taxon>
        <taxon>Ascomycota</taxon>
        <taxon>Pezizomycotina</taxon>
        <taxon>Dothideomycetes</taxon>
        <taxon>Dothideomycetes incertae sedis</taxon>
        <taxon>Lineolatales</taxon>
        <taxon>Lineolataceae</taxon>
        <taxon>Lineolata</taxon>
    </lineage>
</organism>
<protein>
    <submittedName>
        <fullName evidence="11">Thioredoxin-like protein</fullName>
    </submittedName>
</protein>
<comment type="function">
    <text evidence="1">Accessory subunit of the mitochondrial membrane respiratory chain NADH dehydrogenase (Complex I), that is believed not to be involved in catalysis. Complex I functions in the transfer of electrons from NADH to the respiratory chain. The immediate electron acceptor for the enzyme is believed to be ubiquinone.</text>
</comment>
<evidence type="ECO:0000259" key="10">
    <source>
        <dbReference type="SMART" id="SM00916"/>
    </source>
</evidence>
<keyword evidence="6" id="KW-0999">Mitochondrion inner membrane</keyword>
<evidence type="ECO:0000256" key="9">
    <source>
        <dbReference type="ARBA" id="ARBA00023136"/>
    </source>
</evidence>
<evidence type="ECO:0000256" key="2">
    <source>
        <dbReference type="ARBA" id="ARBA00004443"/>
    </source>
</evidence>
<evidence type="ECO:0000256" key="5">
    <source>
        <dbReference type="ARBA" id="ARBA00022660"/>
    </source>
</evidence>
<reference evidence="11" key="1">
    <citation type="journal article" date="2020" name="Stud. Mycol.">
        <title>101 Dothideomycetes genomes: a test case for predicting lifestyles and emergence of pathogens.</title>
        <authorList>
            <person name="Haridas S."/>
            <person name="Albert R."/>
            <person name="Binder M."/>
            <person name="Bloem J."/>
            <person name="Labutti K."/>
            <person name="Salamov A."/>
            <person name="Andreopoulos B."/>
            <person name="Baker S."/>
            <person name="Barry K."/>
            <person name="Bills G."/>
            <person name="Bluhm B."/>
            <person name="Cannon C."/>
            <person name="Castanera R."/>
            <person name="Culley D."/>
            <person name="Daum C."/>
            <person name="Ezra D."/>
            <person name="Gonzalez J."/>
            <person name="Henrissat B."/>
            <person name="Kuo A."/>
            <person name="Liang C."/>
            <person name="Lipzen A."/>
            <person name="Lutzoni F."/>
            <person name="Magnuson J."/>
            <person name="Mondo S."/>
            <person name="Nolan M."/>
            <person name="Ohm R."/>
            <person name="Pangilinan J."/>
            <person name="Park H.-J."/>
            <person name="Ramirez L."/>
            <person name="Alfaro M."/>
            <person name="Sun H."/>
            <person name="Tritt A."/>
            <person name="Yoshinaga Y."/>
            <person name="Zwiers L.-H."/>
            <person name="Turgeon B."/>
            <person name="Goodwin S."/>
            <person name="Spatafora J."/>
            <person name="Crous P."/>
            <person name="Grigoriev I."/>
        </authorList>
    </citation>
    <scope>NUCLEOTIDE SEQUENCE</scope>
    <source>
        <strain evidence="11">ATCC 16933</strain>
    </source>
</reference>
<dbReference type="Proteomes" id="UP000799766">
    <property type="component" value="Unassembled WGS sequence"/>
</dbReference>
<evidence type="ECO:0000256" key="6">
    <source>
        <dbReference type="ARBA" id="ARBA00022792"/>
    </source>
</evidence>
<proteinExistence type="inferred from homology"/>
<dbReference type="InterPro" id="IPR036249">
    <property type="entry name" value="Thioredoxin-like_sf"/>
</dbReference>
<evidence type="ECO:0000256" key="3">
    <source>
        <dbReference type="ARBA" id="ARBA00008939"/>
    </source>
</evidence>
<dbReference type="PANTHER" id="PTHR12878">
    <property type="entry name" value="NADH-UBIQUINONE OXIDOREDUCTASE B8 SUBUNIT"/>
    <property type="match status" value="1"/>
</dbReference>
<evidence type="ECO:0000256" key="4">
    <source>
        <dbReference type="ARBA" id="ARBA00022448"/>
    </source>
</evidence>
<comment type="similarity">
    <text evidence="3">Belongs to the complex I NDUFA2 subunit family.</text>
</comment>
<gene>
    <name evidence="11" type="ORF">BDY21DRAFT_284380</name>
</gene>